<evidence type="ECO:0000256" key="1">
    <source>
        <dbReference type="SAM" id="MobiDB-lite"/>
    </source>
</evidence>
<keyword evidence="3" id="KW-1185">Reference proteome</keyword>
<gene>
    <name evidence="2" type="ORF">F5891DRAFT_1198371</name>
</gene>
<sequence>MAKHAASTDNQCAPKRVRINEGTCLAASSPKADEGAWRILETFLMTDTTYPQTEEAFVSYLGDRYSAEDWKDALAALFSGDGDDMIVPFNPYINDRAEVDDDDDDDDDKEEEEEEEHRLFNRFIDDQARNSDEDDAEEDINGSSVQVSNIMSMPGSSAKNRLAAAIDDIVGKYQEKPRYSSRGHLPYKAAWSPSTVEKGCISFKFTVHLFLILYYVTHRVTKTATQYIAEHLQSKGFSVTVSTWVPGQLYVVSESPKTISAHLPPSHNLLVREYLRISEEEREAVECSNVKLPNPLWVRIKHGKYKDTIAYVFDSEESNSFVKVLVPPRDFPYPMAKGSVTLLDSSRLPKNNTVTDITHDEEVVGCSYKGAKYYKGLLLKDCHCYHLECVASPHVNDIQLHLQSGWDTSFMKRTIMAFLMQFLHAGDAVRIVKGEVHSETSTVLSIDHVLGSACVELTFDGDQVEMEVQLQDLERVFCIGDTVWVVVGAYLGLEGHAIQISGDIFHICQDISKEEVQVSKYYLDRHPINHTFQPRLPTMQQHYEPPPDESIQVRDPIEVLMGEHIGKCRIVSWFPVGVVQLWFRDANPVFIEDETEYLGPPIIQVATTFVRRTHLSQTITYTKERGYDIRPGDVTSWDVNSQDINTTDTNTAEGPLLSVDPSSSTLDPWTVDAQDIQDSINTRAEKVQDNGPLPWLMSREFALQFLTYHALLKVSLKFNGGGGKLHRRFVSTACPDPFCGANGPAPEGFVAVFCASSNKGAMLQHYHIPTSDLCPAPPRRKNQLCLILDGDFRGQIRTVSKCNVKLSTAELVIEGSDAPSISLRFDQICLVECFMVP</sequence>
<name>A0AAD4DSK6_9AGAM</name>
<dbReference type="SUPFAM" id="SSF50104">
    <property type="entry name" value="Translation proteins SH3-like domain"/>
    <property type="match status" value="1"/>
</dbReference>
<evidence type="ECO:0000313" key="2">
    <source>
        <dbReference type="EMBL" id="KAG1889783.1"/>
    </source>
</evidence>
<feature type="compositionally biased region" description="Acidic residues" evidence="1">
    <location>
        <begin position="98"/>
        <end position="115"/>
    </location>
</feature>
<dbReference type="GeneID" id="64662920"/>
<organism evidence="2 3">
    <name type="scientific">Suillus fuscotomentosus</name>
    <dbReference type="NCBI Taxonomy" id="1912939"/>
    <lineage>
        <taxon>Eukaryota</taxon>
        <taxon>Fungi</taxon>
        <taxon>Dikarya</taxon>
        <taxon>Basidiomycota</taxon>
        <taxon>Agaricomycotina</taxon>
        <taxon>Agaricomycetes</taxon>
        <taxon>Agaricomycetidae</taxon>
        <taxon>Boletales</taxon>
        <taxon>Suillineae</taxon>
        <taxon>Suillaceae</taxon>
        <taxon>Suillus</taxon>
    </lineage>
</organism>
<protein>
    <submittedName>
        <fullName evidence="2">Uncharacterized protein</fullName>
    </submittedName>
</protein>
<comment type="caution">
    <text evidence="2">The sequence shown here is derived from an EMBL/GenBank/DDBJ whole genome shotgun (WGS) entry which is preliminary data.</text>
</comment>
<dbReference type="EMBL" id="JABBWK010000149">
    <property type="protein sequence ID" value="KAG1889783.1"/>
    <property type="molecule type" value="Genomic_DNA"/>
</dbReference>
<feature type="region of interest" description="Disordered" evidence="1">
    <location>
        <begin position="92"/>
        <end position="149"/>
    </location>
</feature>
<proteinExistence type="predicted"/>
<dbReference type="RefSeq" id="XP_041217644.1">
    <property type="nucleotide sequence ID" value="XM_041368622.1"/>
</dbReference>
<dbReference type="InterPro" id="IPR008991">
    <property type="entry name" value="Translation_prot_SH3-like_sf"/>
</dbReference>
<reference evidence="2" key="1">
    <citation type="journal article" date="2020" name="New Phytol.">
        <title>Comparative genomics reveals dynamic genome evolution in host specialist ectomycorrhizal fungi.</title>
        <authorList>
            <person name="Lofgren L.A."/>
            <person name="Nguyen N.H."/>
            <person name="Vilgalys R."/>
            <person name="Ruytinx J."/>
            <person name="Liao H.L."/>
            <person name="Branco S."/>
            <person name="Kuo A."/>
            <person name="LaButti K."/>
            <person name="Lipzen A."/>
            <person name="Andreopoulos W."/>
            <person name="Pangilinan J."/>
            <person name="Riley R."/>
            <person name="Hundley H."/>
            <person name="Na H."/>
            <person name="Barry K."/>
            <person name="Grigoriev I.V."/>
            <person name="Stajich J.E."/>
            <person name="Kennedy P.G."/>
        </authorList>
    </citation>
    <scope>NUCLEOTIDE SEQUENCE</scope>
    <source>
        <strain evidence="2">FC203</strain>
    </source>
</reference>
<evidence type="ECO:0000313" key="3">
    <source>
        <dbReference type="Proteomes" id="UP001195769"/>
    </source>
</evidence>
<dbReference type="AlphaFoldDB" id="A0AAD4DSK6"/>
<accession>A0AAD4DSK6</accession>
<feature type="compositionally biased region" description="Basic and acidic residues" evidence="1">
    <location>
        <begin position="116"/>
        <end position="131"/>
    </location>
</feature>
<dbReference type="Proteomes" id="UP001195769">
    <property type="component" value="Unassembled WGS sequence"/>
</dbReference>